<organism evidence="3 4">
    <name type="scientific">Oceanobacillus profundus</name>
    <dbReference type="NCBI Taxonomy" id="372463"/>
    <lineage>
        <taxon>Bacteria</taxon>
        <taxon>Bacillati</taxon>
        <taxon>Bacillota</taxon>
        <taxon>Bacilli</taxon>
        <taxon>Bacillales</taxon>
        <taxon>Bacillaceae</taxon>
        <taxon>Oceanobacillus</taxon>
    </lineage>
</organism>
<protein>
    <submittedName>
        <fullName evidence="3">Glycosyltransferase family 2 protein</fullName>
    </submittedName>
</protein>
<reference evidence="3 4" key="1">
    <citation type="journal article" date="2007" name="Int. J. Syst. Evol. Microbiol.">
        <title>Oceanobacillus profundus sp. nov., isolated from a deep-sea sediment core.</title>
        <authorList>
            <person name="Kim Y.G."/>
            <person name="Choi D.H."/>
            <person name="Hyun S."/>
            <person name="Cho B.C."/>
        </authorList>
    </citation>
    <scope>NUCLEOTIDE SEQUENCE [LARGE SCALE GENOMIC DNA]</scope>
    <source>
        <strain evidence="3 4">DSM 18246</strain>
    </source>
</reference>
<evidence type="ECO:0000256" key="1">
    <source>
        <dbReference type="ARBA" id="ARBA00006739"/>
    </source>
</evidence>
<sequence length="655" mass="75556">MIRVMKKVVLAPVDWVVYTVLNEKQRKALTDIFTEEQKKQIKRIITGRKQAERQKLKQIKYHLYNLGFTEKALGALEDYYTNIKDPQLKRLAAWELTLWHANQYTKEGAGKALEYIAAAKNGENDADQLRRIAIVQAECHEMCNELEKGKEVINGMLSTQRHADLYLAAANLEDALDKRMEWVNKVMELYKLQPIGFTQTDRSPVYDDLQTIALDRKIEDGPKVSVILPAFKAEEGIRVAIESILSQTWQNIELLAVDDCSPDNTAKVIAEYAEKDSRVKALSTPVNSGPYVARNIALDHATGDFVTINDADDWSHAEKIEIQVKHLLDHEHIIANTSEHSRLTEEELKLYRRGTPGKYIFPNMSSIMFRRKQVLEKVGYWDSVRFAADGEFKRRLIKVFGKNSYVDLKTGPLSLPRQSVTSLTGSSAFGYNGFFMGVRKEYVEALEYYHHTAETLRYPFPMTTRVFPVPEPMWPKREEKTDGKRFFHLVIATDFRIINEEQISYIKEIYARNDGRIGLVQINQYNVAPSKTINDSIRNMLDEDRLQMLVYGEQIQTDKLMILNPIVLEAYQRYVPTVFAKSLDVIVDELPSHEGYHISNCLKHLKQYFDQSGTWYPATLEIKNALIEHHTEASGEINFSEHAWEKSWVYDEKTN</sequence>
<evidence type="ECO:0000259" key="2">
    <source>
        <dbReference type="Pfam" id="PF00535"/>
    </source>
</evidence>
<dbReference type="Gene3D" id="3.90.550.10">
    <property type="entry name" value="Spore Coat Polysaccharide Biosynthesis Protein SpsA, Chain A"/>
    <property type="match status" value="1"/>
</dbReference>
<dbReference type="EMBL" id="QWEH01000001">
    <property type="protein sequence ID" value="RHW35504.1"/>
    <property type="molecule type" value="Genomic_DNA"/>
</dbReference>
<dbReference type="PANTHER" id="PTHR22916:SF3">
    <property type="entry name" value="UDP-GLCNAC:BETAGAL BETA-1,3-N-ACETYLGLUCOSAMINYLTRANSFERASE-LIKE PROTEIN 1"/>
    <property type="match status" value="1"/>
</dbReference>
<proteinExistence type="inferred from homology"/>
<dbReference type="CDD" id="cd00761">
    <property type="entry name" value="Glyco_tranf_GTA_type"/>
    <property type="match status" value="1"/>
</dbReference>
<gene>
    <name evidence="3" type="ORF">D1B32_02450</name>
</gene>
<dbReference type="RefSeq" id="WP_118888528.1">
    <property type="nucleotide sequence ID" value="NZ_PHUT01000001.1"/>
</dbReference>
<comment type="similarity">
    <text evidence="1">Belongs to the glycosyltransferase 2 family.</text>
</comment>
<dbReference type="AlphaFoldDB" id="A0A417YNV8"/>
<accession>A0A417YNV8</accession>
<dbReference type="Pfam" id="PF00535">
    <property type="entry name" value="Glycos_transf_2"/>
    <property type="match status" value="1"/>
</dbReference>
<dbReference type="InterPro" id="IPR001173">
    <property type="entry name" value="Glyco_trans_2-like"/>
</dbReference>
<comment type="caution">
    <text evidence="3">The sequence shown here is derived from an EMBL/GenBank/DDBJ whole genome shotgun (WGS) entry which is preliminary data.</text>
</comment>
<feature type="domain" description="Glycosyltransferase 2-like" evidence="2">
    <location>
        <begin position="225"/>
        <end position="349"/>
    </location>
</feature>
<dbReference type="Proteomes" id="UP000285456">
    <property type="component" value="Unassembled WGS sequence"/>
</dbReference>
<keyword evidence="4" id="KW-1185">Reference proteome</keyword>
<name>A0A417YNV8_9BACI</name>
<dbReference type="PANTHER" id="PTHR22916">
    <property type="entry name" value="GLYCOSYLTRANSFERASE"/>
    <property type="match status" value="1"/>
</dbReference>
<dbReference type="SUPFAM" id="SSF53448">
    <property type="entry name" value="Nucleotide-diphospho-sugar transferases"/>
    <property type="match status" value="1"/>
</dbReference>
<dbReference type="InterPro" id="IPR029044">
    <property type="entry name" value="Nucleotide-diphossugar_trans"/>
</dbReference>
<keyword evidence="3" id="KW-0808">Transferase</keyword>
<dbReference type="OrthoDB" id="396512at2"/>
<evidence type="ECO:0000313" key="4">
    <source>
        <dbReference type="Proteomes" id="UP000285456"/>
    </source>
</evidence>
<evidence type="ECO:0000313" key="3">
    <source>
        <dbReference type="EMBL" id="RHW35504.1"/>
    </source>
</evidence>
<dbReference type="GO" id="GO:0016758">
    <property type="term" value="F:hexosyltransferase activity"/>
    <property type="evidence" value="ECO:0007669"/>
    <property type="project" value="UniProtKB-ARBA"/>
</dbReference>